<feature type="transmembrane region" description="Helical" evidence="1">
    <location>
        <begin position="42"/>
        <end position="62"/>
    </location>
</feature>
<keyword evidence="3" id="KW-1185">Reference proteome</keyword>
<dbReference type="Proteomes" id="UP000030745">
    <property type="component" value="Unassembled WGS sequence"/>
</dbReference>
<evidence type="ECO:0008006" key="4">
    <source>
        <dbReference type="Google" id="ProtNLM"/>
    </source>
</evidence>
<dbReference type="RefSeq" id="XP_012194849.1">
    <property type="nucleotide sequence ID" value="XM_012339459.1"/>
</dbReference>
<organism evidence="2 3">
    <name type="scientific">Saprolegnia parasitica (strain CBS 223.65)</name>
    <dbReference type="NCBI Taxonomy" id="695850"/>
    <lineage>
        <taxon>Eukaryota</taxon>
        <taxon>Sar</taxon>
        <taxon>Stramenopiles</taxon>
        <taxon>Oomycota</taxon>
        <taxon>Saprolegniomycetes</taxon>
        <taxon>Saprolegniales</taxon>
        <taxon>Saprolegniaceae</taxon>
        <taxon>Saprolegnia</taxon>
    </lineage>
</organism>
<accession>A0A067D5F3</accession>
<dbReference type="EMBL" id="KK583191">
    <property type="protein sequence ID" value="KDO33956.1"/>
    <property type="molecule type" value="Genomic_DNA"/>
</dbReference>
<dbReference type="GeneID" id="24123835"/>
<sequence>MDAILRNKDHLELLLRGAMGLCALTTFATSTVVTGIASGDFAFLLSYTQLLYSGFYVVFVLRQKKISLELRTRGAIDGGFGLLLFVAAIWLIASRAFTYCTVSSCAGAYACTVFLFVGAFIQGASVYLVYTQLYRRHSIDDATSIESPAVLQ</sequence>
<dbReference type="VEuPathDB" id="FungiDB:SPRG_01234"/>
<dbReference type="OMA" id="RAFTYCT"/>
<dbReference type="KEGG" id="spar:SPRG_01234"/>
<keyword evidence="1" id="KW-0472">Membrane</keyword>
<feature type="transmembrane region" description="Helical" evidence="1">
    <location>
        <begin position="74"/>
        <end position="94"/>
    </location>
</feature>
<keyword evidence="1" id="KW-0812">Transmembrane</keyword>
<gene>
    <name evidence="2" type="ORF">SPRG_01234</name>
</gene>
<dbReference type="AlphaFoldDB" id="A0A067D5F3"/>
<evidence type="ECO:0000313" key="3">
    <source>
        <dbReference type="Proteomes" id="UP000030745"/>
    </source>
</evidence>
<name>A0A067D5F3_SAPPC</name>
<dbReference type="OrthoDB" id="66619at2759"/>
<feature type="transmembrane region" description="Helical" evidence="1">
    <location>
        <begin position="13"/>
        <end position="36"/>
    </location>
</feature>
<evidence type="ECO:0000256" key="1">
    <source>
        <dbReference type="SAM" id="Phobius"/>
    </source>
</evidence>
<evidence type="ECO:0000313" key="2">
    <source>
        <dbReference type="EMBL" id="KDO33956.1"/>
    </source>
</evidence>
<proteinExistence type="predicted"/>
<protein>
    <recommendedName>
        <fullName evidence="4">MARVEL domain-containing protein</fullName>
    </recommendedName>
</protein>
<keyword evidence="1" id="KW-1133">Transmembrane helix</keyword>
<reference evidence="2 3" key="1">
    <citation type="journal article" date="2013" name="PLoS Genet.">
        <title>Distinctive expansion of potential virulence genes in the genome of the oomycete fish pathogen Saprolegnia parasitica.</title>
        <authorList>
            <person name="Jiang R.H."/>
            <person name="de Bruijn I."/>
            <person name="Haas B.J."/>
            <person name="Belmonte R."/>
            <person name="Lobach L."/>
            <person name="Christie J."/>
            <person name="van den Ackerveken G."/>
            <person name="Bottin A."/>
            <person name="Bulone V."/>
            <person name="Diaz-Moreno S.M."/>
            <person name="Dumas B."/>
            <person name="Fan L."/>
            <person name="Gaulin E."/>
            <person name="Govers F."/>
            <person name="Grenville-Briggs L.J."/>
            <person name="Horner N.R."/>
            <person name="Levin J.Z."/>
            <person name="Mammella M."/>
            <person name="Meijer H.J."/>
            <person name="Morris P."/>
            <person name="Nusbaum C."/>
            <person name="Oome S."/>
            <person name="Phillips A.J."/>
            <person name="van Rooyen D."/>
            <person name="Rzeszutek E."/>
            <person name="Saraiva M."/>
            <person name="Secombes C.J."/>
            <person name="Seidl M.F."/>
            <person name="Snel B."/>
            <person name="Stassen J.H."/>
            <person name="Sykes S."/>
            <person name="Tripathy S."/>
            <person name="van den Berg H."/>
            <person name="Vega-Arreguin J.C."/>
            <person name="Wawra S."/>
            <person name="Young S.K."/>
            <person name="Zeng Q."/>
            <person name="Dieguez-Uribeondo J."/>
            <person name="Russ C."/>
            <person name="Tyler B.M."/>
            <person name="van West P."/>
        </authorList>
    </citation>
    <scope>NUCLEOTIDE SEQUENCE [LARGE SCALE GENOMIC DNA]</scope>
    <source>
        <strain evidence="2 3">CBS 223.65</strain>
    </source>
</reference>
<feature type="transmembrane region" description="Helical" evidence="1">
    <location>
        <begin position="106"/>
        <end position="130"/>
    </location>
</feature>